<comment type="caution">
    <text evidence="1">The sequence shown here is derived from an EMBL/GenBank/DDBJ whole genome shotgun (WGS) entry which is preliminary data.</text>
</comment>
<dbReference type="RefSeq" id="WP_108001300.1">
    <property type="nucleotide sequence ID" value="NZ_JBHEEX010000024.1"/>
</dbReference>
<dbReference type="GO" id="GO:0016740">
    <property type="term" value="F:transferase activity"/>
    <property type="evidence" value="ECO:0007669"/>
    <property type="project" value="UniProtKB-KW"/>
</dbReference>
<keyword evidence="2" id="KW-1185">Reference proteome</keyword>
<dbReference type="EMBL" id="PZZZ01000001">
    <property type="protein sequence ID" value="PTM98979.1"/>
    <property type="molecule type" value="Genomic_DNA"/>
</dbReference>
<dbReference type="AlphaFoldDB" id="A0A2T5BJ14"/>
<keyword evidence="1" id="KW-0808">Transferase</keyword>
<evidence type="ECO:0000313" key="1">
    <source>
        <dbReference type="EMBL" id="PTM98979.1"/>
    </source>
</evidence>
<dbReference type="OrthoDB" id="5443996at2"/>
<dbReference type="Pfam" id="PF13692">
    <property type="entry name" value="Glyco_trans_1_4"/>
    <property type="match status" value="1"/>
</dbReference>
<sequence length="383" mass="43256">MSVQLAVAPSVTPQARRTTPVLKSDGTPLKVLYALDSFPQLSESYINAEIERMLGWGVHVEVWSKDDPKTEGRHVDVKIHRGTLVDTIAREQPDIVHTHWTQTALKYKDAAKRYGIPMTARGHWHFVPKQIERVEREDTIVRLYMFPHLTEQWGSMTTKILPMTSCFHPEWAAPPCKKNRKMIMRTAACKKPKGLADFIRIAHRLPDYRAVMILCSLGPNQLYRDLEELNRELGSPVEMIRDVTYETVAGYLAEAGIYVHTYDPNVSFGMPVSIAEAMAAGCTILARDVFGAEAYLGDAGRVYKDEDEAVELVRATEGWSEEQWAAAERVSRQRAQTCFNDNEVLVPLLETWKEIGESRVAAGSNVSLLATFRRWTGLGLKKI</sequence>
<protein>
    <submittedName>
        <fullName evidence="1">Glycosyl transferase family 1</fullName>
    </submittedName>
</protein>
<dbReference type="SUPFAM" id="SSF53756">
    <property type="entry name" value="UDP-Glycosyltransferase/glycogen phosphorylase"/>
    <property type="match status" value="1"/>
</dbReference>
<dbReference type="Gene3D" id="3.40.50.2000">
    <property type="entry name" value="Glycogen Phosphorylase B"/>
    <property type="match status" value="1"/>
</dbReference>
<gene>
    <name evidence="1" type="ORF">C7449_101649</name>
</gene>
<organism evidence="1 2">
    <name type="scientific">Mycoplana dimorpha</name>
    <dbReference type="NCBI Taxonomy" id="28320"/>
    <lineage>
        <taxon>Bacteria</taxon>
        <taxon>Pseudomonadati</taxon>
        <taxon>Pseudomonadota</taxon>
        <taxon>Alphaproteobacteria</taxon>
        <taxon>Hyphomicrobiales</taxon>
        <taxon>Rhizobiaceae</taxon>
        <taxon>Mycoplana</taxon>
    </lineage>
</organism>
<name>A0A2T5BJ14_MYCDI</name>
<accession>A0A2T5BJ14</accession>
<dbReference type="Proteomes" id="UP000241247">
    <property type="component" value="Unassembled WGS sequence"/>
</dbReference>
<evidence type="ECO:0000313" key="2">
    <source>
        <dbReference type="Proteomes" id="UP000241247"/>
    </source>
</evidence>
<reference evidence="1 2" key="1">
    <citation type="submission" date="2018-04" db="EMBL/GenBank/DDBJ databases">
        <title>Genomic Encyclopedia of Type Strains, Phase IV (KMG-IV): sequencing the most valuable type-strain genomes for metagenomic binning, comparative biology and taxonomic classification.</title>
        <authorList>
            <person name="Goeker M."/>
        </authorList>
    </citation>
    <scope>NUCLEOTIDE SEQUENCE [LARGE SCALE GENOMIC DNA]</scope>
    <source>
        <strain evidence="1 2">DSM 7138</strain>
    </source>
</reference>
<proteinExistence type="predicted"/>